<keyword evidence="7 9" id="KW-1133">Transmembrane helix</keyword>
<keyword evidence="3 9" id="KW-0645">Protease</keyword>
<comment type="caution">
    <text evidence="12">The sequence shown here is derived from an EMBL/GenBank/DDBJ whole genome shotgun (WGS) entry which is preliminary data.</text>
</comment>
<dbReference type="RefSeq" id="WP_199050167.1">
    <property type="nucleotide sequence ID" value="NZ_JAELXT010000018.1"/>
</dbReference>
<dbReference type="InterPro" id="IPR001872">
    <property type="entry name" value="Peptidase_A8"/>
</dbReference>
<dbReference type="PRINTS" id="PR00781">
    <property type="entry name" value="LIPOSIGPTASE"/>
</dbReference>
<keyword evidence="13" id="KW-1185">Reference proteome</keyword>
<feature type="active site" evidence="9">
    <location>
        <position position="117"/>
    </location>
</feature>
<keyword evidence="2 9" id="KW-1003">Cell membrane</keyword>
<dbReference type="PANTHER" id="PTHR33695:SF1">
    <property type="entry name" value="LIPOPROTEIN SIGNAL PEPTIDASE"/>
    <property type="match status" value="1"/>
</dbReference>
<comment type="subcellular location">
    <subcellularLocation>
        <location evidence="9">Cell membrane</location>
        <topology evidence="9">Multi-pass membrane protein</topology>
    </subcellularLocation>
</comment>
<evidence type="ECO:0000256" key="6">
    <source>
        <dbReference type="ARBA" id="ARBA00022801"/>
    </source>
</evidence>
<dbReference type="Pfam" id="PF01252">
    <property type="entry name" value="Peptidase_A8"/>
    <property type="match status" value="1"/>
</dbReference>
<evidence type="ECO:0000313" key="12">
    <source>
        <dbReference type="EMBL" id="MBJ6126942.1"/>
    </source>
</evidence>
<dbReference type="EC" id="3.4.23.36" evidence="9"/>
<comment type="catalytic activity">
    <reaction evidence="9 10">
        <text>Release of signal peptides from bacterial membrane prolipoproteins. Hydrolyzes -Xaa-Yaa-Zaa-|-(S,diacylglyceryl)Cys-, in which Xaa is hydrophobic (preferably Leu), and Yaa (Ala or Ser) and Zaa (Gly or Ala) have small, neutral side chains.</text>
        <dbReference type="EC" id="3.4.23.36"/>
    </reaction>
</comment>
<feature type="active site" evidence="9">
    <location>
        <position position="135"/>
    </location>
</feature>
<proteinExistence type="inferred from homology"/>
<comment type="similarity">
    <text evidence="1 9 11">Belongs to the peptidase A8 family.</text>
</comment>
<evidence type="ECO:0000256" key="7">
    <source>
        <dbReference type="ARBA" id="ARBA00022989"/>
    </source>
</evidence>
<name>A0ABS0Y3Q8_9HYPH</name>
<comment type="caution">
    <text evidence="9">Lacks conserved residue(s) required for the propagation of feature annotation.</text>
</comment>
<sequence>MSARSTVLVLGLIALTATVDLGTKLLASMYLTNTVEPLLPFLSLSLAFNRGVSFSMFSADTGTGVAILLIVQALATAFVTWSALRARGLGERTGFGLIAGGALGNLIDRVLDGAVTDFLDLHPMAWRLFTFNIADVFISAGVALLVIDAFRGSRAEPVRPGVRAQERRSG</sequence>
<protein>
    <recommendedName>
        <fullName evidence="9">Lipoprotein signal peptidase</fullName>
        <ecNumber evidence="9">3.4.23.36</ecNumber>
    </recommendedName>
    <alternativeName>
        <fullName evidence="9">Prolipoprotein signal peptidase</fullName>
    </alternativeName>
    <alternativeName>
        <fullName evidence="9">Signal peptidase II</fullName>
        <shortName evidence="9">SPase II</shortName>
    </alternativeName>
</protein>
<dbReference type="PROSITE" id="PS00855">
    <property type="entry name" value="SPASE_II"/>
    <property type="match status" value="1"/>
</dbReference>
<comment type="pathway">
    <text evidence="9">Protein modification; lipoprotein biosynthesis (signal peptide cleavage).</text>
</comment>
<evidence type="ECO:0000256" key="10">
    <source>
        <dbReference type="RuleBase" id="RU000594"/>
    </source>
</evidence>
<accession>A0ABS0Y3Q8</accession>
<dbReference type="PANTHER" id="PTHR33695">
    <property type="entry name" value="LIPOPROTEIN SIGNAL PEPTIDASE"/>
    <property type="match status" value="1"/>
</dbReference>
<feature type="transmembrane region" description="Helical" evidence="9">
    <location>
        <begin position="128"/>
        <end position="150"/>
    </location>
</feature>
<evidence type="ECO:0000256" key="11">
    <source>
        <dbReference type="RuleBase" id="RU004181"/>
    </source>
</evidence>
<evidence type="ECO:0000256" key="2">
    <source>
        <dbReference type="ARBA" id="ARBA00022475"/>
    </source>
</evidence>
<comment type="function">
    <text evidence="9 10">This protein specifically catalyzes the removal of signal peptides from prolipoproteins.</text>
</comment>
<feature type="transmembrane region" description="Helical" evidence="9">
    <location>
        <begin position="64"/>
        <end position="84"/>
    </location>
</feature>
<keyword evidence="8 9" id="KW-0472">Membrane</keyword>
<evidence type="ECO:0000256" key="9">
    <source>
        <dbReference type="HAMAP-Rule" id="MF_00161"/>
    </source>
</evidence>
<evidence type="ECO:0000313" key="13">
    <source>
        <dbReference type="Proteomes" id="UP000620670"/>
    </source>
</evidence>
<dbReference type="NCBIfam" id="TIGR00077">
    <property type="entry name" value="lspA"/>
    <property type="match status" value="1"/>
</dbReference>
<evidence type="ECO:0000256" key="3">
    <source>
        <dbReference type="ARBA" id="ARBA00022670"/>
    </source>
</evidence>
<keyword evidence="5 9" id="KW-0064">Aspartyl protease</keyword>
<dbReference type="GO" id="GO:0004190">
    <property type="term" value="F:aspartic-type endopeptidase activity"/>
    <property type="evidence" value="ECO:0007669"/>
    <property type="project" value="UniProtKB-EC"/>
</dbReference>
<dbReference type="Proteomes" id="UP000620670">
    <property type="component" value="Unassembled WGS sequence"/>
</dbReference>
<evidence type="ECO:0000256" key="4">
    <source>
        <dbReference type="ARBA" id="ARBA00022692"/>
    </source>
</evidence>
<evidence type="ECO:0000256" key="5">
    <source>
        <dbReference type="ARBA" id="ARBA00022750"/>
    </source>
</evidence>
<dbReference type="EMBL" id="JAELXT010000018">
    <property type="protein sequence ID" value="MBJ6126942.1"/>
    <property type="molecule type" value="Genomic_DNA"/>
</dbReference>
<dbReference type="HAMAP" id="MF_00161">
    <property type="entry name" value="LspA"/>
    <property type="match status" value="1"/>
</dbReference>
<gene>
    <name evidence="9 12" type="primary">lspA</name>
    <name evidence="12" type="ORF">JAO75_16170</name>
</gene>
<keyword evidence="6 9" id="KW-0378">Hydrolase</keyword>
<reference evidence="13" key="1">
    <citation type="submission" date="2020-12" db="EMBL/GenBank/DDBJ databases">
        <title>Hymenobacter sp.</title>
        <authorList>
            <person name="Kim M.K."/>
        </authorList>
    </citation>
    <scope>NUCLEOTIDE SEQUENCE [LARGE SCALE GENOMIC DNA]</scope>
    <source>
        <strain evidence="13">BT325</strain>
    </source>
</reference>
<evidence type="ECO:0000256" key="1">
    <source>
        <dbReference type="ARBA" id="ARBA00006139"/>
    </source>
</evidence>
<organism evidence="12 13">
    <name type="scientific">Microvirga splendida</name>
    <dbReference type="NCBI Taxonomy" id="2795727"/>
    <lineage>
        <taxon>Bacteria</taxon>
        <taxon>Pseudomonadati</taxon>
        <taxon>Pseudomonadota</taxon>
        <taxon>Alphaproteobacteria</taxon>
        <taxon>Hyphomicrobiales</taxon>
        <taxon>Methylobacteriaceae</taxon>
        <taxon>Microvirga</taxon>
    </lineage>
</organism>
<keyword evidence="4 9" id="KW-0812">Transmembrane</keyword>
<evidence type="ECO:0000256" key="8">
    <source>
        <dbReference type="ARBA" id="ARBA00023136"/>
    </source>
</evidence>